<keyword evidence="2" id="KW-0540">Nuclease</keyword>
<dbReference type="Pfam" id="PF03372">
    <property type="entry name" value="Exo_endo_phos"/>
    <property type="match status" value="1"/>
</dbReference>
<reference evidence="2" key="1">
    <citation type="submission" date="2024-01" db="EMBL/GenBank/DDBJ databases">
        <title>Bank of Algae and Cyanobacteria of the Azores (BACA) strain genomes.</title>
        <authorList>
            <person name="Luz R."/>
            <person name="Cordeiro R."/>
            <person name="Fonseca A."/>
            <person name="Goncalves V."/>
        </authorList>
    </citation>
    <scope>NUCLEOTIDE SEQUENCE</scope>
    <source>
        <strain evidence="2">BACA0141</strain>
    </source>
</reference>
<dbReference type="Gene3D" id="3.60.10.10">
    <property type="entry name" value="Endonuclease/exonuclease/phosphatase"/>
    <property type="match status" value="1"/>
</dbReference>
<dbReference type="PANTHER" id="PTHR11371:SF31">
    <property type="entry name" value="EXTRACELLULAR NUCLEASE"/>
    <property type="match status" value="1"/>
</dbReference>
<dbReference type="InterPro" id="IPR005135">
    <property type="entry name" value="Endo/exonuclease/phosphatase"/>
</dbReference>
<evidence type="ECO:0000313" key="2">
    <source>
        <dbReference type="EMBL" id="MEE3717596.1"/>
    </source>
</evidence>
<dbReference type="SUPFAM" id="SSF56219">
    <property type="entry name" value="DNase I-like"/>
    <property type="match status" value="1"/>
</dbReference>
<protein>
    <submittedName>
        <fullName evidence="2">Endonuclease/exonuclease/phosphatase family protein</fullName>
    </submittedName>
</protein>
<feature type="domain" description="Endonuclease/exonuclease/phosphatase" evidence="1">
    <location>
        <begin position="49"/>
        <end position="307"/>
    </location>
</feature>
<dbReference type="EMBL" id="JAZBJZ010000046">
    <property type="protein sequence ID" value="MEE3717596.1"/>
    <property type="molecule type" value="Genomic_DNA"/>
</dbReference>
<dbReference type="PANTHER" id="PTHR11371">
    <property type="entry name" value="DEOXYRIBONUCLEASE"/>
    <property type="match status" value="1"/>
</dbReference>
<keyword evidence="2" id="KW-0255">Endonuclease</keyword>
<dbReference type="InterPro" id="IPR036691">
    <property type="entry name" value="Endo/exonu/phosph_ase_sf"/>
</dbReference>
<sequence>MSLRLRFPSEGSPHHQIFQHGLSFLVGLCLSMLCMTACSSSAPSQIRIGTYNVENFDGQEGAKVETLAKIVDRNFDAIGLQEVSAIAAEKLKTALNKSHHWEFLLGESGNKQRIALFYRSDLITANKVTEWNRVNVTGTLRSPLVAYLKVGNGFNFTMVVVHQKGSGEQGADEIRRQQSDVMRAEVDAYERNTQSDPDLVVLGDFNSPTWAAQNRGFKDGPLLFLTRSLETDATYNCLKRHGTPTDANGRPRFTNKGTGCVIDHIAVSKGTKGAEAEYLPQSIQILDPVKDLGFASDRDYFQKVSDHLPVRAIFRSDKNDD</sequence>
<accession>A0AAW9PXL1</accession>
<gene>
    <name evidence="2" type="ORF">V2H45_12600</name>
</gene>
<organism evidence="2 3">
    <name type="scientific">Tumidithrix elongata BACA0141</name>
    <dbReference type="NCBI Taxonomy" id="2716417"/>
    <lineage>
        <taxon>Bacteria</taxon>
        <taxon>Bacillati</taxon>
        <taxon>Cyanobacteriota</taxon>
        <taxon>Cyanophyceae</taxon>
        <taxon>Pseudanabaenales</taxon>
        <taxon>Pseudanabaenaceae</taxon>
        <taxon>Tumidithrix</taxon>
        <taxon>Tumidithrix elongata</taxon>
    </lineage>
</organism>
<dbReference type="RefSeq" id="WP_330484025.1">
    <property type="nucleotide sequence ID" value="NZ_JAZBJZ010000046.1"/>
</dbReference>
<keyword evidence="3" id="KW-1185">Reference proteome</keyword>
<evidence type="ECO:0000313" key="3">
    <source>
        <dbReference type="Proteomes" id="UP001333818"/>
    </source>
</evidence>
<name>A0AAW9PXL1_9CYAN</name>
<evidence type="ECO:0000259" key="1">
    <source>
        <dbReference type="Pfam" id="PF03372"/>
    </source>
</evidence>
<comment type="caution">
    <text evidence="2">The sequence shown here is derived from an EMBL/GenBank/DDBJ whole genome shotgun (WGS) entry which is preliminary data.</text>
</comment>
<dbReference type="GO" id="GO:0004519">
    <property type="term" value="F:endonuclease activity"/>
    <property type="evidence" value="ECO:0007669"/>
    <property type="project" value="UniProtKB-KW"/>
</dbReference>
<dbReference type="AlphaFoldDB" id="A0AAW9PXL1"/>
<proteinExistence type="predicted"/>
<keyword evidence="2" id="KW-0378">Hydrolase</keyword>
<dbReference type="Proteomes" id="UP001333818">
    <property type="component" value="Unassembled WGS sequence"/>
</dbReference>